<name>A0A0F9TFX5_9ZZZZ</name>
<proteinExistence type="predicted"/>
<sequence>MACVDCPDYIKATVAKPVEKALGQVRSVKKVTESFNAIVADFTDSLVQEIVSDLTAVVNAIPDPPTLALGDVVSLITCPLLPIAIGLDPSLLSGMDPLSIINRIKATLKDYIEDITRDYENALKVLSSWQNINIGKRFFEDLKRVNLSVVVLAEASLLSAFVKSVCSDIYTGSVYEDFDNEMSDFSVTGILPVNLSETFQPVMTKLQEAEVKLGAWRLLAVV</sequence>
<protein>
    <submittedName>
        <fullName evidence="1">Uncharacterized protein</fullName>
    </submittedName>
</protein>
<reference evidence="1" key="1">
    <citation type="journal article" date="2015" name="Nature">
        <title>Complex archaea that bridge the gap between prokaryotes and eukaryotes.</title>
        <authorList>
            <person name="Spang A."/>
            <person name="Saw J.H."/>
            <person name="Jorgensen S.L."/>
            <person name="Zaremba-Niedzwiedzka K."/>
            <person name="Martijn J."/>
            <person name="Lind A.E."/>
            <person name="van Eijk R."/>
            <person name="Schleper C."/>
            <person name="Guy L."/>
            <person name="Ettema T.J."/>
        </authorList>
    </citation>
    <scope>NUCLEOTIDE SEQUENCE</scope>
</reference>
<dbReference type="AlphaFoldDB" id="A0A0F9TFX5"/>
<dbReference type="EMBL" id="LAZR01001711">
    <property type="protein sequence ID" value="KKN40343.1"/>
    <property type="molecule type" value="Genomic_DNA"/>
</dbReference>
<gene>
    <name evidence="1" type="ORF">LCGC14_0734470</name>
</gene>
<organism evidence="1">
    <name type="scientific">marine sediment metagenome</name>
    <dbReference type="NCBI Taxonomy" id="412755"/>
    <lineage>
        <taxon>unclassified sequences</taxon>
        <taxon>metagenomes</taxon>
        <taxon>ecological metagenomes</taxon>
    </lineage>
</organism>
<comment type="caution">
    <text evidence="1">The sequence shown here is derived from an EMBL/GenBank/DDBJ whole genome shotgun (WGS) entry which is preliminary data.</text>
</comment>
<evidence type="ECO:0000313" key="1">
    <source>
        <dbReference type="EMBL" id="KKN40343.1"/>
    </source>
</evidence>
<accession>A0A0F9TFX5</accession>